<protein>
    <submittedName>
        <fullName evidence="1">Uncharacterized protein</fullName>
    </submittedName>
</protein>
<comment type="caution">
    <text evidence="1">The sequence shown here is derived from an EMBL/GenBank/DDBJ whole genome shotgun (WGS) entry which is preliminary data.</text>
</comment>
<sequence length="135" mass="16162">MVDLFAWILSFFILMGVLGILLFQIMCLADLEMDFINPYDSASRINKAVFPEFVTQGSLCLVHLVSGHWLLFLFCLPYSFYNFRLYTRKQHLVDVTEIFNQLPWEKKIRIYKLVYLAFLFILSMFWMIWSLVEHD</sequence>
<keyword evidence="2" id="KW-1185">Reference proteome</keyword>
<gene>
    <name evidence="1" type="ORF">Vadar_034222</name>
</gene>
<evidence type="ECO:0000313" key="2">
    <source>
        <dbReference type="Proteomes" id="UP000828048"/>
    </source>
</evidence>
<organism evidence="1 2">
    <name type="scientific">Vaccinium darrowii</name>
    <dbReference type="NCBI Taxonomy" id="229202"/>
    <lineage>
        <taxon>Eukaryota</taxon>
        <taxon>Viridiplantae</taxon>
        <taxon>Streptophyta</taxon>
        <taxon>Embryophyta</taxon>
        <taxon>Tracheophyta</taxon>
        <taxon>Spermatophyta</taxon>
        <taxon>Magnoliopsida</taxon>
        <taxon>eudicotyledons</taxon>
        <taxon>Gunneridae</taxon>
        <taxon>Pentapetalae</taxon>
        <taxon>asterids</taxon>
        <taxon>Ericales</taxon>
        <taxon>Ericaceae</taxon>
        <taxon>Vaccinioideae</taxon>
        <taxon>Vaccinieae</taxon>
        <taxon>Vaccinium</taxon>
    </lineage>
</organism>
<reference evidence="1 2" key="1">
    <citation type="journal article" date="2021" name="Hortic Res">
        <title>High-quality reference genome and annotation aids understanding of berry development for evergreen blueberry (Vaccinium darrowii).</title>
        <authorList>
            <person name="Yu J."/>
            <person name="Hulse-Kemp A.M."/>
            <person name="Babiker E."/>
            <person name="Staton M."/>
        </authorList>
    </citation>
    <scope>NUCLEOTIDE SEQUENCE [LARGE SCALE GENOMIC DNA]</scope>
    <source>
        <strain evidence="2">cv. NJ 8807/NJ 8810</strain>
        <tissue evidence="1">Young leaf</tissue>
    </source>
</reference>
<evidence type="ECO:0000313" key="1">
    <source>
        <dbReference type="EMBL" id="KAH7850515.1"/>
    </source>
</evidence>
<dbReference type="Proteomes" id="UP000828048">
    <property type="component" value="Chromosome 7"/>
</dbReference>
<accession>A0ACB7YAT5</accession>
<proteinExistence type="predicted"/>
<name>A0ACB7YAT5_9ERIC</name>
<dbReference type="EMBL" id="CM037157">
    <property type="protein sequence ID" value="KAH7850515.1"/>
    <property type="molecule type" value="Genomic_DNA"/>
</dbReference>